<dbReference type="Proteomes" id="UP000094819">
    <property type="component" value="Unassembled WGS sequence"/>
</dbReference>
<keyword evidence="2" id="KW-1133">Transmembrane helix</keyword>
<keyword evidence="2" id="KW-0472">Membrane</keyword>
<feature type="transmembrane region" description="Helical" evidence="2">
    <location>
        <begin position="48"/>
        <end position="67"/>
    </location>
</feature>
<reference evidence="3 4" key="1">
    <citation type="submission" date="2016-06" db="EMBL/GenBank/DDBJ databases">
        <title>Evolution of pathogenesis and genome organization in the Tremellales.</title>
        <authorList>
            <person name="Cuomo C."/>
            <person name="Litvintseva A."/>
            <person name="Heitman J."/>
            <person name="Chen Y."/>
            <person name="Sun S."/>
            <person name="Springer D."/>
            <person name="Dromer F."/>
            <person name="Young S."/>
            <person name="Zeng Q."/>
            <person name="Chapman S."/>
            <person name="Gujja S."/>
            <person name="Saif S."/>
            <person name="Birren B."/>
        </authorList>
    </citation>
    <scope>NUCLEOTIDE SEQUENCE [LARGE SCALE GENOMIC DNA]</scope>
    <source>
        <strain evidence="3 4">CBS 7118</strain>
    </source>
</reference>
<organism evidence="3 4">
    <name type="scientific">Cryptococcus wingfieldii CBS 7118</name>
    <dbReference type="NCBI Taxonomy" id="1295528"/>
    <lineage>
        <taxon>Eukaryota</taxon>
        <taxon>Fungi</taxon>
        <taxon>Dikarya</taxon>
        <taxon>Basidiomycota</taxon>
        <taxon>Agaricomycotina</taxon>
        <taxon>Tremellomycetes</taxon>
        <taxon>Tremellales</taxon>
        <taxon>Cryptococcaceae</taxon>
        <taxon>Cryptococcus</taxon>
    </lineage>
</organism>
<evidence type="ECO:0000256" key="2">
    <source>
        <dbReference type="SAM" id="Phobius"/>
    </source>
</evidence>
<dbReference type="RefSeq" id="XP_019033505.1">
    <property type="nucleotide sequence ID" value="XM_019174453.1"/>
</dbReference>
<evidence type="ECO:0000256" key="1">
    <source>
        <dbReference type="SAM" id="MobiDB-lite"/>
    </source>
</evidence>
<accession>A0A1E3JRG5</accession>
<gene>
    <name evidence="3" type="ORF">L198_02301</name>
</gene>
<evidence type="ECO:0000313" key="3">
    <source>
        <dbReference type="EMBL" id="ODO03454.1"/>
    </source>
</evidence>
<keyword evidence="4" id="KW-1185">Reference proteome</keyword>
<evidence type="ECO:0000313" key="4">
    <source>
        <dbReference type="Proteomes" id="UP000094819"/>
    </source>
</evidence>
<keyword evidence="2" id="KW-0812">Transmembrane</keyword>
<dbReference type="GeneID" id="30191514"/>
<feature type="region of interest" description="Disordered" evidence="1">
    <location>
        <begin position="146"/>
        <end position="167"/>
    </location>
</feature>
<dbReference type="EMBL" id="AWGH01000005">
    <property type="protein sequence ID" value="ODO03454.1"/>
    <property type="molecule type" value="Genomic_DNA"/>
</dbReference>
<proteinExistence type="predicted"/>
<comment type="caution">
    <text evidence="3">The sequence shown here is derived from an EMBL/GenBank/DDBJ whole genome shotgun (WGS) entry which is preliminary data.</text>
</comment>
<name>A0A1E3JRG5_9TREE</name>
<protein>
    <submittedName>
        <fullName evidence="3">Uncharacterized protein</fullName>
    </submittedName>
</protein>
<sequence length="185" mass="20760">MITLLTVVALMVTMTVSLLGTALLSGFDLADTSFLLDTSTTHSSNCVSILPCLAMVIFLAFILSYHFNRCDRAPAMRLVSHLSQVMETLCHTWASRALLTPWYQSVLRALQPSYPPRLLLPFYKPYHHLPEDTWRNPPEARRCSQGFMGARKDAEKSGRLRRRDPPPAASVVLWNIAPSQTSSSR</sequence>
<dbReference type="AlphaFoldDB" id="A0A1E3JRG5"/>